<dbReference type="PROSITE" id="PS01081">
    <property type="entry name" value="HTH_TETR_1"/>
    <property type="match status" value="1"/>
</dbReference>
<dbReference type="Gene3D" id="1.10.10.60">
    <property type="entry name" value="Homeodomain-like"/>
    <property type="match status" value="1"/>
</dbReference>
<dbReference type="PROSITE" id="PS50977">
    <property type="entry name" value="HTH_TETR_2"/>
    <property type="match status" value="1"/>
</dbReference>
<dbReference type="Gene3D" id="1.10.357.10">
    <property type="entry name" value="Tetracycline Repressor, domain 2"/>
    <property type="match status" value="1"/>
</dbReference>
<dbReference type="SUPFAM" id="SSF46689">
    <property type="entry name" value="Homeodomain-like"/>
    <property type="match status" value="1"/>
</dbReference>
<dbReference type="InterPro" id="IPR001647">
    <property type="entry name" value="HTH_TetR"/>
</dbReference>
<keyword evidence="7" id="KW-1185">Reference proteome</keyword>
<keyword evidence="1" id="KW-0805">Transcription regulation</keyword>
<dbReference type="Pfam" id="PF00440">
    <property type="entry name" value="TetR_N"/>
    <property type="match status" value="1"/>
</dbReference>
<comment type="caution">
    <text evidence="6">The sequence shown here is derived from an EMBL/GenBank/DDBJ whole genome shotgun (WGS) entry which is preliminary data.</text>
</comment>
<evidence type="ECO:0000259" key="5">
    <source>
        <dbReference type="PROSITE" id="PS50977"/>
    </source>
</evidence>
<organism evidence="6 7">
    <name type="scientific">Streptomyces daqingensis</name>
    <dbReference type="NCBI Taxonomy" id="1472640"/>
    <lineage>
        <taxon>Bacteria</taxon>
        <taxon>Bacillati</taxon>
        <taxon>Actinomycetota</taxon>
        <taxon>Actinomycetes</taxon>
        <taxon>Kitasatosporales</taxon>
        <taxon>Streptomycetaceae</taxon>
        <taxon>Streptomyces</taxon>
    </lineage>
</organism>
<feature type="DNA-binding region" description="H-T-H motif" evidence="4">
    <location>
        <begin position="36"/>
        <end position="55"/>
    </location>
</feature>
<proteinExistence type="predicted"/>
<dbReference type="InterPro" id="IPR023772">
    <property type="entry name" value="DNA-bd_HTH_TetR-type_CS"/>
</dbReference>
<dbReference type="InterPro" id="IPR009057">
    <property type="entry name" value="Homeodomain-like_sf"/>
</dbReference>
<keyword evidence="3" id="KW-0804">Transcription</keyword>
<dbReference type="RefSeq" id="WP_189035504.1">
    <property type="nucleotide sequence ID" value="NZ_BMMP01000002.1"/>
</dbReference>
<dbReference type="PANTHER" id="PTHR30055:SF234">
    <property type="entry name" value="HTH-TYPE TRANSCRIPTIONAL REGULATOR BETI"/>
    <property type="match status" value="1"/>
</dbReference>
<evidence type="ECO:0000256" key="4">
    <source>
        <dbReference type="PROSITE-ProRule" id="PRU00335"/>
    </source>
</evidence>
<accession>A0ABQ2LUQ3</accession>
<evidence type="ECO:0000256" key="2">
    <source>
        <dbReference type="ARBA" id="ARBA00023125"/>
    </source>
</evidence>
<dbReference type="PRINTS" id="PR00455">
    <property type="entry name" value="HTHTETR"/>
</dbReference>
<reference evidence="7" key="1">
    <citation type="journal article" date="2019" name="Int. J. Syst. Evol. Microbiol.">
        <title>The Global Catalogue of Microorganisms (GCM) 10K type strain sequencing project: providing services to taxonomists for standard genome sequencing and annotation.</title>
        <authorList>
            <consortium name="The Broad Institute Genomics Platform"/>
            <consortium name="The Broad Institute Genome Sequencing Center for Infectious Disease"/>
            <person name="Wu L."/>
            <person name="Ma J."/>
        </authorList>
    </citation>
    <scope>NUCLEOTIDE SEQUENCE [LARGE SCALE GENOMIC DNA]</scope>
    <source>
        <strain evidence="7">CGMCC 4.7178</strain>
    </source>
</reference>
<evidence type="ECO:0000313" key="6">
    <source>
        <dbReference type="EMBL" id="GGO43414.1"/>
    </source>
</evidence>
<evidence type="ECO:0000256" key="3">
    <source>
        <dbReference type="ARBA" id="ARBA00023163"/>
    </source>
</evidence>
<gene>
    <name evidence="6" type="ORF">GCM10012287_06530</name>
</gene>
<evidence type="ECO:0000313" key="7">
    <source>
        <dbReference type="Proteomes" id="UP000631535"/>
    </source>
</evidence>
<sequence length="218" mass="23695">MAEPQGLRARKKQRTLQTISDTAVTLFLERGFEKVSVSEIAERAEVSKPTLFRYFPSKEDMALHRIGDHEDEAARVVRARGAGEPPLGALRRNFLRGLEARDPVTGLCDHEQVLAFLRLLHGTPSLVARMHAYTGRAEDALARALLEAHPADSASDGELADVSARLAAGQIVTVQRVLALDNWQRIDGGASADKVSGHATAAAEHAFGMLSTGLRRWA</sequence>
<keyword evidence="2 4" id="KW-0238">DNA-binding</keyword>
<dbReference type="EMBL" id="BMMP01000002">
    <property type="protein sequence ID" value="GGO43414.1"/>
    <property type="molecule type" value="Genomic_DNA"/>
</dbReference>
<protein>
    <submittedName>
        <fullName evidence="6">TetR family transcriptional regulator</fullName>
    </submittedName>
</protein>
<evidence type="ECO:0000256" key="1">
    <source>
        <dbReference type="ARBA" id="ARBA00023015"/>
    </source>
</evidence>
<name>A0ABQ2LUQ3_9ACTN</name>
<dbReference type="PANTHER" id="PTHR30055">
    <property type="entry name" value="HTH-TYPE TRANSCRIPTIONAL REGULATOR RUTR"/>
    <property type="match status" value="1"/>
</dbReference>
<dbReference type="InterPro" id="IPR050109">
    <property type="entry name" value="HTH-type_TetR-like_transc_reg"/>
</dbReference>
<feature type="domain" description="HTH tetR-type" evidence="5">
    <location>
        <begin position="13"/>
        <end position="73"/>
    </location>
</feature>
<dbReference type="Proteomes" id="UP000631535">
    <property type="component" value="Unassembled WGS sequence"/>
</dbReference>